<feature type="domain" description="Fido" evidence="4">
    <location>
        <begin position="98"/>
        <end position="232"/>
    </location>
</feature>
<dbReference type="Pfam" id="PF02661">
    <property type="entry name" value="Fic"/>
    <property type="match status" value="1"/>
</dbReference>
<dbReference type="SUPFAM" id="SSF140931">
    <property type="entry name" value="Fic-like"/>
    <property type="match status" value="1"/>
</dbReference>
<reference evidence="5" key="2">
    <citation type="submission" date="2021-09" db="EMBL/GenBank/DDBJ databases">
        <authorList>
            <person name="Gilroy R."/>
        </authorList>
    </citation>
    <scope>NUCLEOTIDE SEQUENCE</scope>
    <source>
        <strain evidence="5">ChiSjej5B23-16112</strain>
    </source>
</reference>
<keyword evidence="2" id="KW-0067">ATP-binding</keyword>
<feature type="site" description="Important for autoinhibition of adenylyltransferase activity" evidence="3">
    <location>
        <position position="49"/>
    </location>
</feature>
<comment type="caution">
    <text evidence="5">The sequence shown here is derived from an EMBL/GenBank/DDBJ whole genome shotgun (WGS) entry which is preliminary data.</text>
</comment>
<dbReference type="PANTHER" id="PTHR13504">
    <property type="entry name" value="FIDO DOMAIN-CONTAINING PROTEIN DDB_G0283145"/>
    <property type="match status" value="1"/>
</dbReference>
<protein>
    <submittedName>
        <fullName evidence="5">Fic family protein</fullName>
    </submittedName>
</protein>
<organism evidence="5 6">
    <name type="scientific">Lachnoclostridium phocaeense</name>
    <dbReference type="NCBI Taxonomy" id="1871021"/>
    <lineage>
        <taxon>Bacteria</taxon>
        <taxon>Bacillati</taxon>
        <taxon>Bacillota</taxon>
        <taxon>Clostridia</taxon>
        <taxon>Lachnospirales</taxon>
        <taxon>Lachnospiraceae</taxon>
    </lineage>
</organism>
<dbReference type="Gene3D" id="1.10.3290.10">
    <property type="entry name" value="Fido-like domain"/>
    <property type="match status" value="1"/>
</dbReference>
<dbReference type="PANTHER" id="PTHR13504:SF38">
    <property type="entry name" value="FIDO DOMAIN-CONTAINING PROTEIN"/>
    <property type="match status" value="1"/>
</dbReference>
<accession>A0A921HZD2</accession>
<name>A0A921HZD2_9FIRM</name>
<feature type="active site" evidence="1">
    <location>
        <position position="176"/>
    </location>
</feature>
<evidence type="ECO:0000256" key="3">
    <source>
        <dbReference type="PIRSR" id="PIRSR640198-3"/>
    </source>
</evidence>
<dbReference type="PROSITE" id="PS51459">
    <property type="entry name" value="FIDO"/>
    <property type="match status" value="1"/>
</dbReference>
<reference evidence="5" key="1">
    <citation type="journal article" date="2021" name="PeerJ">
        <title>Extensive microbial diversity within the chicken gut microbiome revealed by metagenomics and culture.</title>
        <authorList>
            <person name="Gilroy R."/>
            <person name="Ravi A."/>
            <person name="Getino M."/>
            <person name="Pursley I."/>
            <person name="Horton D.L."/>
            <person name="Alikhan N.F."/>
            <person name="Baker D."/>
            <person name="Gharbi K."/>
            <person name="Hall N."/>
            <person name="Watson M."/>
            <person name="Adriaenssens E.M."/>
            <person name="Foster-Nyarko E."/>
            <person name="Jarju S."/>
            <person name="Secka A."/>
            <person name="Antonio M."/>
            <person name="Oren A."/>
            <person name="Chaudhuri R.R."/>
            <person name="La Ragione R."/>
            <person name="Hildebrand F."/>
            <person name="Pallen M.J."/>
        </authorList>
    </citation>
    <scope>NUCLEOTIDE SEQUENCE</scope>
    <source>
        <strain evidence="5">ChiSjej5B23-16112</strain>
    </source>
</reference>
<evidence type="ECO:0000259" key="4">
    <source>
        <dbReference type="PROSITE" id="PS51459"/>
    </source>
</evidence>
<feature type="binding site" evidence="2">
    <location>
        <begin position="180"/>
        <end position="187"/>
    </location>
    <ligand>
        <name>ATP</name>
        <dbReference type="ChEBI" id="CHEBI:30616"/>
    </ligand>
</feature>
<gene>
    <name evidence="5" type="ORF">K8V82_02750</name>
</gene>
<sequence>MPLFDNENRILQIETEKEEIFKFMENPLISQPFTEDFAKRFSWSTNAIEGNTLSLEETIAVIDYDEVRSNHTYSEYTDAKNAYYAIRKMLLPFAKTVIDEEWIQKANGYIRHIQGEYRDTTVYIGNLAEAVYYPPDPQDIPELMKSWIRETNIEAVTVKEVFEKIAANHVRFERIHPFSDGNGRTGRMIINQQLINNGLLPISIQSTGKYREAFRRYDKREDLSEMVYVLLRSELESFDRVRSLALKLSKDREKQKKEMKHIQNR</sequence>
<evidence type="ECO:0000313" key="6">
    <source>
        <dbReference type="Proteomes" id="UP000769156"/>
    </source>
</evidence>
<dbReference type="GO" id="GO:0005524">
    <property type="term" value="F:ATP binding"/>
    <property type="evidence" value="ECO:0007669"/>
    <property type="project" value="UniProtKB-KW"/>
</dbReference>
<dbReference type="AlphaFoldDB" id="A0A921HZD2"/>
<dbReference type="InterPro" id="IPR036597">
    <property type="entry name" value="Fido-like_dom_sf"/>
</dbReference>
<dbReference type="InterPro" id="IPR040198">
    <property type="entry name" value="Fido_containing"/>
</dbReference>
<proteinExistence type="predicted"/>
<dbReference type="InterPro" id="IPR003812">
    <property type="entry name" value="Fido"/>
</dbReference>
<dbReference type="EMBL" id="DYVY01000048">
    <property type="protein sequence ID" value="HJF93691.1"/>
    <property type="molecule type" value="Genomic_DNA"/>
</dbReference>
<evidence type="ECO:0000256" key="1">
    <source>
        <dbReference type="PIRSR" id="PIRSR640198-1"/>
    </source>
</evidence>
<evidence type="ECO:0000313" key="5">
    <source>
        <dbReference type="EMBL" id="HJF93691.1"/>
    </source>
</evidence>
<dbReference type="Proteomes" id="UP000769156">
    <property type="component" value="Unassembled WGS sequence"/>
</dbReference>
<evidence type="ECO:0000256" key="2">
    <source>
        <dbReference type="PIRSR" id="PIRSR640198-2"/>
    </source>
</evidence>
<keyword evidence="2" id="KW-0547">Nucleotide-binding</keyword>